<feature type="chain" id="PRO_5018103851" evidence="2">
    <location>
        <begin position="18"/>
        <end position="207"/>
    </location>
</feature>
<keyword evidence="1" id="KW-1133">Transmembrane helix</keyword>
<proteinExistence type="predicted"/>
<protein>
    <submittedName>
        <fullName evidence="3">DUF4239 domain-containing protein</fullName>
    </submittedName>
</protein>
<name>A0A3G8MCA7_9HYPH</name>
<dbReference type="InterPro" id="IPR025333">
    <property type="entry name" value="DUF4239"/>
</dbReference>
<keyword evidence="1" id="KW-0812">Transmembrane</keyword>
<evidence type="ECO:0000313" key="3">
    <source>
        <dbReference type="EMBL" id="AZG78438.1"/>
    </source>
</evidence>
<evidence type="ECO:0000256" key="1">
    <source>
        <dbReference type="SAM" id="Phobius"/>
    </source>
</evidence>
<keyword evidence="2" id="KW-0732">Signal</keyword>
<sequence>MIASLLAVCLGFLLVTAKNNFDKKVDEVRTQASKVVLLHRVLDLFGDEANEARTKIMRTVQGQIDLLQVASGNNIDQKEAFKKAKIDSFREAVLNLDAKDEKKSWAKTAALNLTQEISGIRWKIYNDLNANIPLEVVIFLIALLVTVFFNFGVISHHHWTAALGLVTASLCVSGAIFLLVELDRPFQGFFTVPTDPLKSAVDIIKTG</sequence>
<reference evidence="3 4" key="1">
    <citation type="submission" date="2018-11" db="EMBL/GenBank/DDBJ databases">
        <title>Genome squencing of methanotrophic bacteria isolated from alkaline groundwater in Korea.</title>
        <authorList>
            <person name="Nguyen L.N."/>
        </authorList>
    </citation>
    <scope>NUCLEOTIDE SEQUENCE [LARGE SCALE GENOMIC DNA]</scope>
    <source>
        <strain evidence="3 4">GW6</strain>
    </source>
</reference>
<dbReference type="Pfam" id="PF14023">
    <property type="entry name" value="Bestrophin-like"/>
    <property type="match status" value="1"/>
</dbReference>
<dbReference type="EMBL" id="CP034086">
    <property type="protein sequence ID" value="AZG78438.1"/>
    <property type="molecule type" value="Genomic_DNA"/>
</dbReference>
<gene>
    <name evidence="3" type="ORF">EHO51_00395</name>
</gene>
<dbReference type="AlphaFoldDB" id="A0A3G8MCA7"/>
<feature type="transmembrane region" description="Helical" evidence="1">
    <location>
        <begin position="136"/>
        <end position="154"/>
    </location>
</feature>
<feature type="transmembrane region" description="Helical" evidence="1">
    <location>
        <begin position="161"/>
        <end position="180"/>
    </location>
</feature>
<dbReference type="KEGG" id="mros:EHO51_00395"/>
<organism evidence="3 4">
    <name type="scientific">Methylocystis rosea</name>
    <dbReference type="NCBI Taxonomy" id="173366"/>
    <lineage>
        <taxon>Bacteria</taxon>
        <taxon>Pseudomonadati</taxon>
        <taxon>Pseudomonadota</taxon>
        <taxon>Alphaproteobacteria</taxon>
        <taxon>Hyphomicrobiales</taxon>
        <taxon>Methylocystaceae</taxon>
        <taxon>Methylocystis</taxon>
    </lineage>
</organism>
<keyword evidence="1" id="KW-0472">Membrane</keyword>
<accession>A0A3G8MCA7</accession>
<dbReference type="Proteomes" id="UP000273982">
    <property type="component" value="Chromosome"/>
</dbReference>
<feature type="signal peptide" evidence="2">
    <location>
        <begin position="1"/>
        <end position="17"/>
    </location>
</feature>
<evidence type="ECO:0000256" key="2">
    <source>
        <dbReference type="SAM" id="SignalP"/>
    </source>
</evidence>
<evidence type="ECO:0000313" key="4">
    <source>
        <dbReference type="Proteomes" id="UP000273982"/>
    </source>
</evidence>